<evidence type="ECO:0000256" key="1">
    <source>
        <dbReference type="SAM" id="MobiDB-lite"/>
    </source>
</evidence>
<gene>
    <name evidence="3" type="ORF">CRE_30364</name>
</gene>
<feature type="compositionally biased region" description="Basic and acidic residues" evidence="1">
    <location>
        <begin position="140"/>
        <end position="149"/>
    </location>
</feature>
<organism evidence="4">
    <name type="scientific">Caenorhabditis remanei</name>
    <name type="common">Caenorhabditis vulgaris</name>
    <dbReference type="NCBI Taxonomy" id="31234"/>
    <lineage>
        <taxon>Eukaryota</taxon>
        <taxon>Metazoa</taxon>
        <taxon>Ecdysozoa</taxon>
        <taxon>Nematoda</taxon>
        <taxon>Chromadorea</taxon>
        <taxon>Rhabditida</taxon>
        <taxon>Rhabditina</taxon>
        <taxon>Rhabditomorpha</taxon>
        <taxon>Rhabditoidea</taxon>
        <taxon>Rhabditidae</taxon>
        <taxon>Peloderinae</taxon>
        <taxon>Caenorhabditis</taxon>
    </lineage>
</organism>
<dbReference type="Gene3D" id="6.10.140.1740">
    <property type="match status" value="1"/>
</dbReference>
<feature type="region of interest" description="Disordered" evidence="1">
    <location>
        <begin position="113"/>
        <end position="194"/>
    </location>
</feature>
<feature type="compositionally biased region" description="Polar residues" evidence="1">
    <location>
        <begin position="113"/>
        <end position="137"/>
    </location>
</feature>
<dbReference type="OrthoDB" id="5411773at2759"/>
<dbReference type="HOGENOM" id="CLU_1403624_0_0_1"/>
<protein>
    <recommendedName>
        <fullName evidence="2">Inhibitor of growth protein N-terminal histone-binding domain-containing protein</fullName>
    </recommendedName>
</protein>
<keyword evidence="4" id="KW-1185">Reference proteome</keyword>
<dbReference type="EMBL" id="DS268535">
    <property type="protein sequence ID" value="EFO87415.1"/>
    <property type="molecule type" value="Genomic_DNA"/>
</dbReference>
<dbReference type="STRING" id="31234.E3N602"/>
<dbReference type="SMART" id="SM01408">
    <property type="entry name" value="ING"/>
    <property type="match status" value="1"/>
</dbReference>
<evidence type="ECO:0000259" key="2">
    <source>
        <dbReference type="SMART" id="SM01408"/>
    </source>
</evidence>
<evidence type="ECO:0000313" key="4">
    <source>
        <dbReference type="Proteomes" id="UP000008281"/>
    </source>
</evidence>
<reference evidence="3" key="1">
    <citation type="submission" date="2007-07" db="EMBL/GenBank/DDBJ databases">
        <title>PCAP assembly of the Caenorhabditis remanei genome.</title>
        <authorList>
            <consortium name="The Caenorhabditis remanei Sequencing Consortium"/>
            <person name="Wilson R.K."/>
        </authorList>
    </citation>
    <scope>NUCLEOTIDE SEQUENCE [LARGE SCALE GENOMIC DNA]</scope>
    <source>
        <strain evidence="3">PB4641</strain>
    </source>
</reference>
<accession>E3N602</accession>
<dbReference type="Proteomes" id="UP000008281">
    <property type="component" value="Unassembled WGS sequence"/>
</dbReference>
<dbReference type="InParanoid" id="E3N602"/>
<proteinExistence type="predicted"/>
<evidence type="ECO:0000313" key="3">
    <source>
        <dbReference type="EMBL" id="EFO87415.1"/>
    </source>
</evidence>
<dbReference type="AlphaFoldDB" id="E3N602"/>
<sequence length="194" mass="22624">MEMNEGVQKIIEIFQKINTEAPPKTREALDEIGRLDALAKEQSDQVQNLKVQFLANFDKMTTEQKSNAFSHLQLQMEKMLEYSDQKVEISRRMTANLTEMKSQFDAASTNFIENYPTSSHRNSEANRTPETPKTSSSNRKKNETPDEKRRGRKKKEVKKEEEGEDIKQEELDDGNGEILNEMLDEDDEDRTWCW</sequence>
<feature type="compositionally biased region" description="Acidic residues" evidence="1">
    <location>
        <begin position="182"/>
        <end position="194"/>
    </location>
</feature>
<dbReference type="eggNOG" id="KOG1973">
    <property type="taxonomic scope" value="Eukaryota"/>
</dbReference>
<name>E3N602_CAERE</name>
<feature type="domain" description="Inhibitor of growth protein N-terminal histone-binding" evidence="2">
    <location>
        <begin position="6"/>
        <end position="111"/>
    </location>
</feature>
<feature type="compositionally biased region" description="Basic and acidic residues" evidence="1">
    <location>
        <begin position="157"/>
        <end position="169"/>
    </location>
</feature>
<dbReference type="Pfam" id="PF12998">
    <property type="entry name" value="ING"/>
    <property type="match status" value="1"/>
</dbReference>
<dbReference type="InterPro" id="IPR024610">
    <property type="entry name" value="ING_N_histone-binding"/>
</dbReference>